<evidence type="ECO:0000313" key="1">
    <source>
        <dbReference type="EMBL" id="KAA8579358.1"/>
    </source>
</evidence>
<evidence type="ECO:0000313" key="2">
    <source>
        <dbReference type="Proteomes" id="UP000327493"/>
    </source>
</evidence>
<dbReference type="AlphaFoldDB" id="A0A5J5CCW9"/>
<reference evidence="1 2" key="1">
    <citation type="submission" date="2019-08" db="EMBL/GenBank/DDBJ databases">
        <title>A chromosome-level genome assembly, high-density linkage maps, and genome scans reveal the genomic architecture of hybrid incompatibilities underlying speciation via character displacement in darters (Percidae: Etheostominae).</title>
        <authorList>
            <person name="Moran R.L."/>
            <person name="Catchen J.M."/>
            <person name="Fuller R.C."/>
        </authorList>
    </citation>
    <scope>NUCLEOTIDE SEQUENCE [LARGE SCALE GENOMIC DNA]</scope>
    <source>
        <strain evidence="1">EspeVRDwgs_2016</strain>
        <tissue evidence="1">Muscle</tissue>
    </source>
</reference>
<dbReference type="EMBL" id="VOFY01000029">
    <property type="protein sequence ID" value="KAA8579358.1"/>
    <property type="molecule type" value="Genomic_DNA"/>
</dbReference>
<sequence>MTTGVVWTRLYDPFPGHQNQFKFCMEAFNCSVLMWRKENPAQVLTGMHQLHISRPHHHREGGRLHSDRAALHFPGSLRLRSQQKAQEAQPWHDQCVVIYKAKYQGQISAFACI</sequence>
<accession>A0A5J5CCW9</accession>
<name>A0A5J5CCW9_9PERO</name>
<proteinExistence type="predicted"/>
<keyword evidence="2" id="KW-1185">Reference proteome</keyword>
<gene>
    <name evidence="1" type="ORF">FQN60_010698</name>
</gene>
<dbReference type="Proteomes" id="UP000327493">
    <property type="component" value="Unassembled WGS sequence"/>
</dbReference>
<comment type="caution">
    <text evidence="1">The sequence shown here is derived from an EMBL/GenBank/DDBJ whole genome shotgun (WGS) entry which is preliminary data.</text>
</comment>
<organism evidence="1 2">
    <name type="scientific">Etheostoma spectabile</name>
    <name type="common">orangethroat darter</name>
    <dbReference type="NCBI Taxonomy" id="54343"/>
    <lineage>
        <taxon>Eukaryota</taxon>
        <taxon>Metazoa</taxon>
        <taxon>Chordata</taxon>
        <taxon>Craniata</taxon>
        <taxon>Vertebrata</taxon>
        <taxon>Euteleostomi</taxon>
        <taxon>Actinopterygii</taxon>
        <taxon>Neopterygii</taxon>
        <taxon>Teleostei</taxon>
        <taxon>Neoteleostei</taxon>
        <taxon>Acanthomorphata</taxon>
        <taxon>Eupercaria</taxon>
        <taxon>Perciformes</taxon>
        <taxon>Percoidei</taxon>
        <taxon>Percidae</taxon>
        <taxon>Etheostomatinae</taxon>
        <taxon>Etheostoma</taxon>
    </lineage>
</organism>
<protein>
    <submittedName>
        <fullName evidence="1">Uncharacterized protein</fullName>
    </submittedName>
</protein>